<proteinExistence type="predicted"/>
<dbReference type="AlphaFoldDB" id="A0A8J2PPU2"/>
<protein>
    <submittedName>
        <fullName evidence="1">Uncharacterized protein</fullName>
    </submittedName>
</protein>
<dbReference type="OrthoDB" id="8043154at2759"/>
<organism evidence="1 2">
    <name type="scientific">Allacma fusca</name>
    <dbReference type="NCBI Taxonomy" id="39272"/>
    <lineage>
        <taxon>Eukaryota</taxon>
        <taxon>Metazoa</taxon>
        <taxon>Ecdysozoa</taxon>
        <taxon>Arthropoda</taxon>
        <taxon>Hexapoda</taxon>
        <taxon>Collembola</taxon>
        <taxon>Symphypleona</taxon>
        <taxon>Sminthuridae</taxon>
        <taxon>Allacma</taxon>
    </lineage>
</organism>
<accession>A0A8J2PPU2</accession>
<gene>
    <name evidence="1" type="ORF">AFUS01_LOCUS33101</name>
</gene>
<keyword evidence="2" id="KW-1185">Reference proteome</keyword>
<name>A0A8J2PPU2_9HEXA</name>
<dbReference type="EMBL" id="CAJVCH010527676">
    <property type="protein sequence ID" value="CAG7822851.1"/>
    <property type="molecule type" value="Genomic_DNA"/>
</dbReference>
<comment type="caution">
    <text evidence="1">The sequence shown here is derived from an EMBL/GenBank/DDBJ whole genome shotgun (WGS) entry which is preliminary data.</text>
</comment>
<evidence type="ECO:0000313" key="1">
    <source>
        <dbReference type="EMBL" id="CAG7822851.1"/>
    </source>
</evidence>
<sequence length="69" mass="7935">MLRGTGTPEEENYVEAMMIEVKNAINEAERCRYGSICKVPKSSDFLMNVLPNLDEDRFKTFARVTKAEF</sequence>
<evidence type="ECO:0000313" key="2">
    <source>
        <dbReference type="Proteomes" id="UP000708208"/>
    </source>
</evidence>
<reference evidence="1" key="1">
    <citation type="submission" date="2021-06" db="EMBL/GenBank/DDBJ databases">
        <authorList>
            <person name="Hodson N. C."/>
            <person name="Mongue J. A."/>
            <person name="Jaron S. K."/>
        </authorList>
    </citation>
    <scope>NUCLEOTIDE SEQUENCE</scope>
</reference>
<dbReference type="Proteomes" id="UP000708208">
    <property type="component" value="Unassembled WGS sequence"/>
</dbReference>